<dbReference type="Gene3D" id="1.25.40.10">
    <property type="entry name" value="Tetratricopeptide repeat domain"/>
    <property type="match status" value="1"/>
</dbReference>
<reference evidence="2" key="2">
    <citation type="submission" date="2015-01" db="EMBL/GenBank/DDBJ databases">
        <title>Evolutionary Origins and Diversification of the Mycorrhizal Mutualists.</title>
        <authorList>
            <consortium name="DOE Joint Genome Institute"/>
            <consortium name="Mycorrhizal Genomics Consortium"/>
            <person name="Kohler A."/>
            <person name="Kuo A."/>
            <person name="Nagy L.G."/>
            <person name="Floudas D."/>
            <person name="Copeland A."/>
            <person name="Barry K.W."/>
            <person name="Cichocki N."/>
            <person name="Veneault-Fourrey C."/>
            <person name="LaButti K."/>
            <person name="Lindquist E.A."/>
            <person name="Lipzen A."/>
            <person name="Lundell T."/>
            <person name="Morin E."/>
            <person name="Murat C."/>
            <person name="Riley R."/>
            <person name="Ohm R."/>
            <person name="Sun H."/>
            <person name="Tunlid A."/>
            <person name="Henrissat B."/>
            <person name="Grigoriev I.V."/>
            <person name="Hibbett D.S."/>
            <person name="Martin F."/>
        </authorList>
    </citation>
    <scope>NUCLEOTIDE SEQUENCE [LARGE SCALE GENOMIC DNA]</scope>
    <source>
        <strain evidence="2">Marx 270</strain>
    </source>
</reference>
<dbReference type="EMBL" id="KN832040">
    <property type="protein sequence ID" value="KIN96791.1"/>
    <property type="molecule type" value="Genomic_DNA"/>
</dbReference>
<dbReference type="Proteomes" id="UP000054217">
    <property type="component" value="Unassembled WGS sequence"/>
</dbReference>
<sequence length="247" mass="28250">MVNTRKLRRTTRTSDPVVHTRDMSYYIPSATLIAERDPAGVAPAALANMVGTIHLWAMLMERGQRHSERAEWVHTLRTFNRALNSYESVPNFPNSARYKHQLFGQLGNTNRRFGRHEQVRDILEKALEMALNYNTAKRLGNNRARCRVVGNLGMVDYQLAGWSGSPLLDVAIEHLTERITSVRRLEATFDPQSSDPRSMSLDRDIFPKLRISRMRKHICIFVLEEFLVAIPKLCLTLSASNICKTTK</sequence>
<dbReference type="AlphaFoldDB" id="A0A0C3JGR8"/>
<dbReference type="InParanoid" id="A0A0C3JGR8"/>
<evidence type="ECO:0000313" key="1">
    <source>
        <dbReference type="EMBL" id="KIN96791.1"/>
    </source>
</evidence>
<gene>
    <name evidence="1" type="ORF">M404DRAFT_32930</name>
</gene>
<name>A0A0C3JGR8_PISTI</name>
<dbReference type="HOGENOM" id="CLU_1124927_0_0_1"/>
<keyword evidence="2" id="KW-1185">Reference proteome</keyword>
<organism evidence="1 2">
    <name type="scientific">Pisolithus tinctorius Marx 270</name>
    <dbReference type="NCBI Taxonomy" id="870435"/>
    <lineage>
        <taxon>Eukaryota</taxon>
        <taxon>Fungi</taxon>
        <taxon>Dikarya</taxon>
        <taxon>Basidiomycota</taxon>
        <taxon>Agaricomycotina</taxon>
        <taxon>Agaricomycetes</taxon>
        <taxon>Agaricomycetidae</taxon>
        <taxon>Boletales</taxon>
        <taxon>Sclerodermatineae</taxon>
        <taxon>Pisolithaceae</taxon>
        <taxon>Pisolithus</taxon>
    </lineage>
</organism>
<protein>
    <submittedName>
        <fullName evidence="1">Uncharacterized protein</fullName>
    </submittedName>
</protein>
<evidence type="ECO:0000313" key="2">
    <source>
        <dbReference type="Proteomes" id="UP000054217"/>
    </source>
</evidence>
<dbReference type="InterPro" id="IPR011990">
    <property type="entry name" value="TPR-like_helical_dom_sf"/>
</dbReference>
<proteinExistence type="predicted"/>
<accession>A0A0C3JGR8</accession>
<reference evidence="1 2" key="1">
    <citation type="submission" date="2014-04" db="EMBL/GenBank/DDBJ databases">
        <authorList>
            <consortium name="DOE Joint Genome Institute"/>
            <person name="Kuo A."/>
            <person name="Kohler A."/>
            <person name="Costa M.D."/>
            <person name="Nagy L.G."/>
            <person name="Floudas D."/>
            <person name="Copeland A."/>
            <person name="Barry K.W."/>
            <person name="Cichocki N."/>
            <person name="Veneault-Fourrey C."/>
            <person name="LaButti K."/>
            <person name="Lindquist E.A."/>
            <person name="Lipzen A."/>
            <person name="Lundell T."/>
            <person name="Morin E."/>
            <person name="Murat C."/>
            <person name="Sun H."/>
            <person name="Tunlid A."/>
            <person name="Henrissat B."/>
            <person name="Grigoriev I.V."/>
            <person name="Hibbett D.S."/>
            <person name="Martin F."/>
            <person name="Nordberg H.P."/>
            <person name="Cantor M.N."/>
            <person name="Hua S.X."/>
        </authorList>
    </citation>
    <scope>NUCLEOTIDE SEQUENCE [LARGE SCALE GENOMIC DNA]</scope>
    <source>
        <strain evidence="1 2">Marx 270</strain>
    </source>
</reference>
<dbReference type="OrthoDB" id="423576at2759"/>